<evidence type="ECO:0000259" key="1">
    <source>
        <dbReference type="Pfam" id="PF07728"/>
    </source>
</evidence>
<dbReference type="RefSeq" id="WP_133231489.1">
    <property type="nucleotide sequence ID" value="NZ_SMRT01000010.1"/>
</dbReference>
<organism evidence="2 3">
    <name type="scientific">Paenibacillus piri</name>
    <dbReference type="NCBI Taxonomy" id="2547395"/>
    <lineage>
        <taxon>Bacteria</taxon>
        <taxon>Bacillati</taxon>
        <taxon>Bacillota</taxon>
        <taxon>Bacilli</taxon>
        <taxon>Bacillales</taxon>
        <taxon>Paenibacillaceae</taxon>
        <taxon>Paenibacillus</taxon>
    </lineage>
</organism>
<dbReference type="InterPro" id="IPR052934">
    <property type="entry name" value="Methyl-DNA_Rec/Restrict_Enz"/>
</dbReference>
<feature type="domain" description="ATPase dynein-related AAA" evidence="1">
    <location>
        <begin position="370"/>
        <end position="523"/>
    </location>
</feature>
<dbReference type="AlphaFoldDB" id="A0A4R5KJ61"/>
<keyword evidence="3" id="KW-1185">Reference proteome</keyword>
<name>A0A4R5KJ61_9BACL</name>
<dbReference type="GO" id="GO:0005524">
    <property type="term" value="F:ATP binding"/>
    <property type="evidence" value="ECO:0007669"/>
    <property type="project" value="InterPro"/>
</dbReference>
<sequence>MIKKNRSWWKDDTISNLIGRKQIDWSIFEYGTHIPMDFHEDFVVANQNIEVPLGQSQRVLLITEGNQFECNLSRINQRKQNREALQIRYDTNSELKDYMIARFNSSYNYLFHKRNQAASTKNPITVPEQYAEYLEFYATDNPFVYELKFITNDIPIPEDHPSIWWVCQGTSYNTQKQEGVLWAPLKNIGGKTQHHWETMKDVKVNDIVLHYSIGALRAVSQVQEAAVERPKPASLPDQQWEETGRLVVTEYHELNPPIPLEAISQDLLQLHITKGPINKKGGVNQGYLFPFTLQGLSIVQNKSKDTPWPEFTLLSEVEEVEQDVELVTLNDEETSAHLQIVKGYIQQQGFTYPELLIENFYISLKTKPFVILAGISGTGKTKLIQKFAEALGATEANGQFTLIPVRPDWNDPSDLIGYKDLSGTFRRGKLTYVLEVASAPENQQKPYFICLDEMNLARVEHYFSDLLSILETQRWQEGRIVTDTVVAEDQVGRNIGIPENVFFIGTVNMDETTHPFSKKVLDRANTIEFNHIQLDNFIGLENAAVSIEEESESLYPTAQFLTSNYIQLKDAYAENKNIIQSTVSQLVKINTILESIHAHVGFRVRDSICFYLIYNERFSLMTPEEAMDMQIMQKILPRIQGNNSVVKKVIIEFLLFSISGSISNSKEYVDGERDIEQLWAKHISENNVKYPQSAKKLIYMLRRLDHDGFTSFWVS</sequence>
<proteinExistence type="predicted"/>
<dbReference type="Pfam" id="PF07728">
    <property type="entry name" value="AAA_5"/>
    <property type="match status" value="1"/>
</dbReference>
<protein>
    <recommendedName>
        <fullName evidence="1">ATPase dynein-related AAA domain-containing protein</fullName>
    </recommendedName>
</protein>
<evidence type="ECO:0000313" key="3">
    <source>
        <dbReference type="Proteomes" id="UP000295636"/>
    </source>
</evidence>
<accession>A0A4R5KJ61</accession>
<dbReference type="OrthoDB" id="9781481at2"/>
<dbReference type="Proteomes" id="UP000295636">
    <property type="component" value="Unassembled WGS sequence"/>
</dbReference>
<reference evidence="2 3" key="1">
    <citation type="submission" date="2019-03" db="EMBL/GenBank/DDBJ databases">
        <title>This is whole genome sequence of Paenibacillus sp MS74 strain.</title>
        <authorList>
            <person name="Trinh H.N."/>
        </authorList>
    </citation>
    <scope>NUCLEOTIDE SEQUENCE [LARGE SCALE GENOMIC DNA]</scope>
    <source>
        <strain evidence="2 3">MS74</strain>
    </source>
</reference>
<dbReference type="PANTHER" id="PTHR37291">
    <property type="entry name" value="5-METHYLCYTOSINE-SPECIFIC RESTRICTION ENZYME B"/>
    <property type="match status" value="1"/>
</dbReference>
<dbReference type="SUPFAM" id="SSF52540">
    <property type="entry name" value="P-loop containing nucleoside triphosphate hydrolases"/>
    <property type="match status" value="1"/>
</dbReference>
<dbReference type="EMBL" id="SMRT01000010">
    <property type="protein sequence ID" value="TDF95456.1"/>
    <property type="molecule type" value="Genomic_DNA"/>
</dbReference>
<dbReference type="PANTHER" id="PTHR37291:SF1">
    <property type="entry name" value="TYPE IV METHYL-DIRECTED RESTRICTION ENZYME ECOKMCRB SUBUNIT"/>
    <property type="match status" value="1"/>
</dbReference>
<evidence type="ECO:0000313" key="2">
    <source>
        <dbReference type="EMBL" id="TDF95456.1"/>
    </source>
</evidence>
<dbReference type="InterPro" id="IPR011704">
    <property type="entry name" value="ATPase_dyneun-rel_AAA"/>
</dbReference>
<dbReference type="Gene3D" id="3.40.50.300">
    <property type="entry name" value="P-loop containing nucleotide triphosphate hydrolases"/>
    <property type="match status" value="1"/>
</dbReference>
<dbReference type="InterPro" id="IPR027417">
    <property type="entry name" value="P-loop_NTPase"/>
</dbReference>
<dbReference type="GO" id="GO:0016887">
    <property type="term" value="F:ATP hydrolysis activity"/>
    <property type="evidence" value="ECO:0007669"/>
    <property type="project" value="InterPro"/>
</dbReference>
<gene>
    <name evidence="2" type="ORF">E1757_20320</name>
</gene>
<comment type="caution">
    <text evidence="2">The sequence shown here is derived from an EMBL/GenBank/DDBJ whole genome shotgun (WGS) entry which is preliminary data.</text>
</comment>